<evidence type="ECO:0000313" key="2">
    <source>
        <dbReference type="EMBL" id="QDV36583.1"/>
    </source>
</evidence>
<dbReference type="PROSITE" id="PS50801">
    <property type="entry name" value="STAS"/>
    <property type="match status" value="1"/>
</dbReference>
<name>A0A518H6W2_9BACT</name>
<dbReference type="KEGG" id="tpla:ElP_45110"/>
<gene>
    <name evidence="2" type="ORF">ElP_45110</name>
</gene>
<protein>
    <recommendedName>
        <fullName evidence="1">STAS domain-containing protein</fullName>
    </recommendedName>
</protein>
<dbReference type="EMBL" id="CP036426">
    <property type="protein sequence ID" value="QDV36583.1"/>
    <property type="molecule type" value="Genomic_DNA"/>
</dbReference>
<sequence length="120" mass="13181">MPIDYRRDGDVVIIGNVAGVISDASTFDAARDLDALLDLGHRRFVLELSGVGTPGPTALGALMTLARQVRRREGEVVFSRVGRSTLRLFEEMQLDAHVDLFRSTPEALAFLRRSDPGLDD</sequence>
<accession>A0A518H6W2</accession>
<organism evidence="2 3">
    <name type="scientific">Tautonia plasticadhaerens</name>
    <dbReference type="NCBI Taxonomy" id="2527974"/>
    <lineage>
        <taxon>Bacteria</taxon>
        <taxon>Pseudomonadati</taxon>
        <taxon>Planctomycetota</taxon>
        <taxon>Planctomycetia</taxon>
        <taxon>Isosphaerales</taxon>
        <taxon>Isosphaeraceae</taxon>
        <taxon>Tautonia</taxon>
    </lineage>
</organism>
<dbReference type="AlphaFoldDB" id="A0A518H6W2"/>
<dbReference type="InterPro" id="IPR002645">
    <property type="entry name" value="STAS_dom"/>
</dbReference>
<dbReference type="RefSeq" id="WP_197446280.1">
    <property type="nucleotide sequence ID" value="NZ_CP036426.1"/>
</dbReference>
<dbReference type="Gene3D" id="3.30.750.24">
    <property type="entry name" value="STAS domain"/>
    <property type="match status" value="1"/>
</dbReference>
<feature type="domain" description="STAS" evidence="1">
    <location>
        <begin position="12"/>
        <end position="111"/>
    </location>
</feature>
<dbReference type="SUPFAM" id="SSF52091">
    <property type="entry name" value="SpoIIaa-like"/>
    <property type="match status" value="1"/>
</dbReference>
<dbReference type="Pfam" id="PF01740">
    <property type="entry name" value="STAS"/>
    <property type="match status" value="1"/>
</dbReference>
<dbReference type="InterPro" id="IPR036513">
    <property type="entry name" value="STAS_dom_sf"/>
</dbReference>
<dbReference type="CDD" id="cd07043">
    <property type="entry name" value="STAS_anti-anti-sigma_factors"/>
    <property type="match status" value="1"/>
</dbReference>
<dbReference type="Proteomes" id="UP000317835">
    <property type="component" value="Chromosome"/>
</dbReference>
<proteinExistence type="predicted"/>
<evidence type="ECO:0000259" key="1">
    <source>
        <dbReference type="PROSITE" id="PS50801"/>
    </source>
</evidence>
<keyword evidence="3" id="KW-1185">Reference proteome</keyword>
<reference evidence="2 3" key="1">
    <citation type="submission" date="2019-02" db="EMBL/GenBank/DDBJ databases">
        <title>Deep-cultivation of Planctomycetes and their phenomic and genomic characterization uncovers novel biology.</title>
        <authorList>
            <person name="Wiegand S."/>
            <person name="Jogler M."/>
            <person name="Boedeker C."/>
            <person name="Pinto D."/>
            <person name="Vollmers J."/>
            <person name="Rivas-Marin E."/>
            <person name="Kohn T."/>
            <person name="Peeters S.H."/>
            <person name="Heuer A."/>
            <person name="Rast P."/>
            <person name="Oberbeckmann S."/>
            <person name="Bunk B."/>
            <person name="Jeske O."/>
            <person name="Meyerdierks A."/>
            <person name="Storesund J.E."/>
            <person name="Kallscheuer N."/>
            <person name="Luecker S."/>
            <person name="Lage O.M."/>
            <person name="Pohl T."/>
            <person name="Merkel B.J."/>
            <person name="Hornburger P."/>
            <person name="Mueller R.-W."/>
            <person name="Bruemmer F."/>
            <person name="Labrenz M."/>
            <person name="Spormann A.M."/>
            <person name="Op den Camp H."/>
            <person name="Overmann J."/>
            <person name="Amann R."/>
            <person name="Jetten M.S.M."/>
            <person name="Mascher T."/>
            <person name="Medema M.H."/>
            <person name="Devos D.P."/>
            <person name="Kaster A.-K."/>
            <person name="Ovreas L."/>
            <person name="Rohde M."/>
            <person name="Galperin M.Y."/>
            <person name="Jogler C."/>
        </authorList>
    </citation>
    <scope>NUCLEOTIDE SEQUENCE [LARGE SCALE GENOMIC DNA]</scope>
    <source>
        <strain evidence="2 3">ElP</strain>
    </source>
</reference>
<evidence type="ECO:0000313" key="3">
    <source>
        <dbReference type="Proteomes" id="UP000317835"/>
    </source>
</evidence>